<comment type="similarity">
    <text evidence="1">Belongs to the WD repeat EIPR1 family.</text>
</comment>
<dbReference type="OrthoDB" id="196957at2759"/>
<feature type="domain" description="EIPR1-like beta-propeller" evidence="5">
    <location>
        <begin position="1"/>
        <end position="287"/>
    </location>
</feature>
<dbReference type="InterPro" id="IPR059104">
    <property type="entry name" value="Beta-prop_EIPR1-like"/>
</dbReference>
<dbReference type="SUPFAM" id="SSF101908">
    <property type="entry name" value="Putative isomerase YbhE"/>
    <property type="match status" value="1"/>
</dbReference>
<evidence type="ECO:0000256" key="3">
    <source>
        <dbReference type="ARBA" id="ARBA00022737"/>
    </source>
</evidence>
<sequence length="367" mass="41910">MESCAIYGLETQGRALCSQAGDDEIIRFFVGTLSPRAEGQIHQLDFSDETNQITRKIFKLKVGEVWQVQCSPWASNLLGLCYNEIRETSAKMKCGVWKVPSSDSSEITHQQQELVLQWKFDDLHESSFNENCQNIDWHPSKTGRVATIYSTQYFVWDVEGGAPKLISSSKSTSEMYMGKWNPHLDGNQLATVTTTAVTGVDMRSMKQSWSIPLAHKFQVRDVDFNPNKQYCLATCGDDCAIRFWDVRNHKEPLKDIKAHSHWVWRVRYNSFHDQLLLTAGSDFRVLLHCLPTISSEPKGHSVLSDGEEEVNSPPLEEGILAKYEEHEDAVYAVEWSTFDPWIFASLSYDGRVVINRVPKSFKYKILL</sequence>
<dbReference type="EMBL" id="LJIJ01000027">
    <property type="protein sequence ID" value="ODN05254.1"/>
    <property type="molecule type" value="Genomic_DNA"/>
</dbReference>
<dbReference type="InterPro" id="IPR040323">
    <property type="entry name" value="EIPR1"/>
</dbReference>
<accession>A0A1D2NJ17</accession>
<dbReference type="Gene3D" id="2.130.10.10">
    <property type="entry name" value="YVTN repeat-like/Quinoprotein amine dehydrogenase"/>
    <property type="match status" value="1"/>
</dbReference>
<dbReference type="InterPro" id="IPR001680">
    <property type="entry name" value="WD40_rpt"/>
</dbReference>
<evidence type="ECO:0000256" key="1">
    <source>
        <dbReference type="ARBA" id="ARBA00005672"/>
    </source>
</evidence>
<comment type="caution">
    <text evidence="6">The sequence shown here is derived from an EMBL/GenBank/DDBJ whole genome shotgun (WGS) entry which is preliminary data.</text>
</comment>
<keyword evidence="2 4" id="KW-0853">WD repeat</keyword>
<protein>
    <submittedName>
        <fullName evidence="6">Protein TSSC1</fullName>
    </submittedName>
</protein>
<dbReference type="Pfam" id="PF00400">
    <property type="entry name" value="WD40"/>
    <property type="match status" value="1"/>
</dbReference>
<dbReference type="PROSITE" id="PS00678">
    <property type="entry name" value="WD_REPEATS_1"/>
    <property type="match status" value="1"/>
</dbReference>
<evidence type="ECO:0000313" key="6">
    <source>
        <dbReference type="EMBL" id="ODN05254.1"/>
    </source>
</evidence>
<dbReference type="FunFam" id="2.130.10.10:FF:000732">
    <property type="entry name" value="EARP-interacting protein homolog"/>
    <property type="match status" value="1"/>
</dbReference>
<dbReference type="GO" id="GO:0016567">
    <property type="term" value="P:protein ubiquitination"/>
    <property type="evidence" value="ECO:0007669"/>
    <property type="project" value="TreeGrafter"/>
</dbReference>
<evidence type="ECO:0000256" key="4">
    <source>
        <dbReference type="PROSITE-ProRule" id="PRU00221"/>
    </source>
</evidence>
<dbReference type="Proteomes" id="UP000094527">
    <property type="component" value="Unassembled WGS sequence"/>
</dbReference>
<evidence type="ECO:0000313" key="7">
    <source>
        <dbReference type="Proteomes" id="UP000094527"/>
    </source>
</evidence>
<feature type="repeat" description="WD" evidence="4">
    <location>
        <begin position="212"/>
        <end position="254"/>
    </location>
</feature>
<dbReference type="PANTHER" id="PTHR14205:SF15">
    <property type="entry name" value="EARP AND GARP COMPLEX-INTERACTING PROTEIN 1"/>
    <property type="match status" value="1"/>
</dbReference>
<reference evidence="6 7" key="1">
    <citation type="journal article" date="2016" name="Genome Biol. Evol.">
        <title>Gene Family Evolution Reflects Adaptation to Soil Environmental Stressors in the Genome of the Collembolan Orchesella cincta.</title>
        <authorList>
            <person name="Faddeeva-Vakhrusheva A."/>
            <person name="Derks M.F."/>
            <person name="Anvar S.Y."/>
            <person name="Agamennone V."/>
            <person name="Suring W."/>
            <person name="Smit S."/>
            <person name="van Straalen N.M."/>
            <person name="Roelofs D."/>
        </authorList>
    </citation>
    <scope>NUCLEOTIDE SEQUENCE [LARGE SCALE GENOMIC DNA]</scope>
    <source>
        <tissue evidence="6">Mixed pool</tissue>
    </source>
</reference>
<dbReference type="PROSITE" id="PS50082">
    <property type="entry name" value="WD_REPEATS_2"/>
    <property type="match status" value="1"/>
</dbReference>
<dbReference type="OMA" id="HKYAILR"/>
<evidence type="ECO:0000259" key="5">
    <source>
        <dbReference type="Pfam" id="PF23609"/>
    </source>
</evidence>
<dbReference type="AlphaFoldDB" id="A0A1D2NJ17"/>
<dbReference type="InterPro" id="IPR015943">
    <property type="entry name" value="WD40/YVTN_repeat-like_dom_sf"/>
</dbReference>
<proteinExistence type="inferred from homology"/>
<dbReference type="SMART" id="SM00320">
    <property type="entry name" value="WD40"/>
    <property type="match status" value="3"/>
</dbReference>
<evidence type="ECO:0000256" key="2">
    <source>
        <dbReference type="ARBA" id="ARBA00022574"/>
    </source>
</evidence>
<dbReference type="PANTHER" id="PTHR14205">
    <property type="entry name" value="WD-REPEAT PROTEIN"/>
    <property type="match status" value="1"/>
</dbReference>
<name>A0A1D2NJ17_ORCCI</name>
<dbReference type="STRING" id="48709.A0A1D2NJ17"/>
<organism evidence="6 7">
    <name type="scientific">Orchesella cincta</name>
    <name type="common">Springtail</name>
    <name type="synonym">Podura cincta</name>
    <dbReference type="NCBI Taxonomy" id="48709"/>
    <lineage>
        <taxon>Eukaryota</taxon>
        <taxon>Metazoa</taxon>
        <taxon>Ecdysozoa</taxon>
        <taxon>Arthropoda</taxon>
        <taxon>Hexapoda</taxon>
        <taxon>Collembola</taxon>
        <taxon>Entomobryomorpha</taxon>
        <taxon>Entomobryoidea</taxon>
        <taxon>Orchesellidae</taxon>
        <taxon>Orchesellinae</taxon>
        <taxon>Orchesella</taxon>
    </lineage>
</organism>
<keyword evidence="3" id="KW-0677">Repeat</keyword>
<dbReference type="InterPro" id="IPR019775">
    <property type="entry name" value="WD40_repeat_CS"/>
</dbReference>
<keyword evidence="7" id="KW-1185">Reference proteome</keyword>
<dbReference type="Pfam" id="PF23609">
    <property type="entry name" value="Beta-prop_EIPR1"/>
    <property type="match status" value="1"/>
</dbReference>
<gene>
    <name evidence="6" type="ORF">Ocin01_01441</name>
</gene>